<dbReference type="PANTHER" id="PTHR46411:SF4">
    <property type="entry name" value="AAA+ ATPASE DOMAIN-CONTAINING PROTEIN"/>
    <property type="match status" value="1"/>
</dbReference>
<name>A0A2J6TN52_9HELO</name>
<feature type="compositionally biased region" description="Polar residues" evidence="1">
    <location>
        <begin position="29"/>
        <end position="38"/>
    </location>
</feature>
<dbReference type="OrthoDB" id="10042665at2759"/>
<keyword evidence="3" id="KW-1185">Reference proteome</keyword>
<evidence type="ECO:0000313" key="3">
    <source>
        <dbReference type="Proteomes" id="UP000235371"/>
    </source>
</evidence>
<feature type="region of interest" description="Disordered" evidence="1">
    <location>
        <begin position="1"/>
        <end position="88"/>
    </location>
</feature>
<dbReference type="EMBL" id="KZ613758">
    <property type="protein sequence ID" value="PMD64427.1"/>
    <property type="molecule type" value="Genomic_DNA"/>
</dbReference>
<dbReference type="InParanoid" id="A0A2J6TN52"/>
<dbReference type="PANTHER" id="PTHR46411">
    <property type="entry name" value="FAMILY ATPASE, PUTATIVE-RELATED"/>
    <property type="match status" value="1"/>
</dbReference>
<gene>
    <name evidence="2" type="ORF">K444DRAFT_713714</name>
</gene>
<evidence type="ECO:0000256" key="1">
    <source>
        <dbReference type="SAM" id="MobiDB-lite"/>
    </source>
</evidence>
<dbReference type="AlphaFoldDB" id="A0A2J6TN52"/>
<feature type="compositionally biased region" description="Polar residues" evidence="1">
    <location>
        <begin position="1"/>
        <end position="21"/>
    </location>
</feature>
<dbReference type="GeneID" id="36596379"/>
<proteinExistence type="predicted"/>
<evidence type="ECO:0000313" key="2">
    <source>
        <dbReference type="EMBL" id="PMD64427.1"/>
    </source>
</evidence>
<sequence length="263" mass="29609">MFSTCQSIRRSTRITNPSLVPTRQRLRSRTTSGGSQESAAGEKSSPSESTSSLDNEAHSLTVLDESIDTSDEESDSIPDLEGKGVESDTGEICEVHMYQVRYVSRGERIVLQVGSSSELQWDNNPSREAALVVTKFYTVSKKLESTRLSIQSPYIEQALRDVVGSYLGINFKTKGALNIFDEPRCLFHYYADLETYATAAQDENMQKHVRFCLRYVDKLLREEISSFKNMIENNTASPGLEHRHLWMAFKPGTLLYQISMGPN</sequence>
<dbReference type="Proteomes" id="UP000235371">
    <property type="component" value="Unassembled WGS sequence"/>
</dbReference>
<feature type="compositionally biased region" description="Acidic residues" evidence="1">
    <location>
        <begin position="65"/>
        <end position="78"/>
    </location>
</feature>
<dbReference type="RefSeq" id="XP_024741331.1">
    <property type="nucleotide sequence ID" value="XM_024888303.1"/>
</dbReference>
<reference evidence="2 3" key="1">
    <citation type="submission" date="2016-04" db="EMBL/GenBank/DDBJ databases">
        <title>A degradative enzymes factory behind the ericoid mycorrhizal symbiosis.</title>
        <authorList>
            <consortium name="DOE Joint Genome Institute"/>
            <person name="Martino E."/>
            <person name="Morin E."/>
            <person name="Grelet G."/>
            <person name="Kuo A."/>
            <person name="Kohler A."/>
            <person name="Daghino S."/>
            <person name="Barry K."/>
            <person name="Choi C."/>
            <person name="Cichocki N."/>
            <person name="Clum A."/>
            <person name="Copeland A."/>
            <person name="Hainaut M."/>
            <person name="Haridas S."/>
            <person name="Labutti K."/>
            <person name="Lindquist E."/>
            <person name="Lipzen A."/>
            <person name="Khouja H.-R."/>
            <person name="Murat C."/>
            <person name="Ohm R."/>
            <person name="Olson A."/>
            <person name="Spatafora J."/>
            <person name="Veneault-Fourrey C."/>
            <person name="Henrissat B."/>
            <person name="Grigoriev I."/>
            <person name="Martin F."/>
            <person name="Perotto S."/>
        </authorList>
    </citation>
    <scope>NUCLEOTIDE SEQUENCE [LARGE SCALE GENOMIC DNA]</scope>
    <source>
        <strain evidence="2 3">E</strain>
    </source>
</reference>
<protein>
    <submittedName>
        <fullName evidence="2">Uncharacterized protein</fullName>
    </submittedName>
</protein>
<accession>A0A2J6TN52</accession>
<organism evidence="2 3">
    <name type="scientific">Hyaloscypha bicolor E</name>
    <dbReference type="NCBI Taxonomy" id="1095630"/>
    <lineage>
        <taxon>Eukaryota</taxon>
        <taxon>Fungi</taxon>
        <taxon>Dikarya</taxon>
        <taxon>Ascomycota</taxon>
        <taxon>Pezizomycotina</taxon>
        <taxon>Leotiomycetes</taxon>
        <taxon>Helotiales</taxon>
        <taxon>Hyaloscyphaceae</taxon>
        <taxon>Hyaloscypha</taxon>
        <taxon>Hyaloscypha bicolor</taxon>
    </lineage>
</organism>